<evidence type="ECO:0000313" key="2">
    <source>
        <dbReference type="EMBL" id="KAK7035927.1"/>
    </source>
</evidence>
<feature type="transmembrane region" description="Helical" evidence="1">
    <location>
        <begin position="87"/>
        <end position="104"/>
    </location>
</feature>
<gene>
    <name evidence="2" type="ORF">R3P38DRAFT_610549</name>
</gene>
<keyword evidence="1" id="KW-1133">Transmembrane helix</keyword>
<keyword evidence="1" id="KW-0812">Transmembrane</keyword>
<proteinExistence type="predicted"/>
<feature type="transmembrane region" description="Helical" evidence="1">
    <location>
        <begin position="9"/>
        <end position="28"/>
    </location>
</feature>
<evidence type="ECO:0008006" key="4">
    <source>
        <dbReference type="Google" id="ProtNLM"/>
    </source>
</evidence>
<feature type="transmembrane region" description="Helical" evidence="1">
    <location>
        <begin position="48"/>
        <end position="75"/>
    </location>
</feature>
<organism evidence="2 3">
    <name type="scientific">Favolaschia claudopus</name>
    <dbReference type="NCBI Taxonomy" id="2862362"/>
    <lineage>
        <taxon>Eukaryota</taxon>
        <taxon>Fungi</taxon>
        <taxon>Dikarya</taxon>
        <taxon>Basidiomycota</taxon>
        <taxon>Agaricomycotina</taxon>
        <taxon>Agaricomycetes</taxon>
        <taxon>Agaricomycetidae</taxon>
        <taxon>Agaricales</taxon>
        <taxon>Marasmiineae</taxon>
        <taxon>Mycenaceae</taxon>
        <taxon>Favolaschia</taxon>
    </lineage>
</organism>
<evidence type="ECO:0000313" key="3">
    <source>
        <dbReference type="Proteomes" id="UP001362999"/>
    </source>
</evidence>
<accession>A0AAW0CAK5</accession>
<dbReference type="EMBL" id="JAWWNJ010000019">
    <property type="protein sequence ID" value="KAK7035927.1"/>
    <property type="molecule type" value="Genomic_DNA"/>
</dbReference>
<comment type="caution">
    <text evidence="2">The sequence shown here is derived from an EMBL/GenBank/DDBJ whole genome shotgun (WGS) entry which is preliminary data.</text>
</comment>
<feature type="transmembrane region" description="Helical" evidence="1">
    <location>
        <begin position="116"/>
        <end position="137"/>
    </location>
</feature>
<keyword evidence="1" id="KW-0472">Membrane</keyword>
<reference evidence="2 3" key="1">
    <citation type="journal article" date="2024" name="J Genomics">
        <title>Draft genome sequencing and assembly of Favolaschia claudopus CIRM-BRFM 2984 isolated from oak limbs.</title>
        <authorList>
            <person name="Navarro D."/>
            <person name="Drula E."/>
            <person name="Chaduli D."/>
            <person name="Cazenave R."/>
            <person name="Ahrendt S."/>
            <person name="Wang J."/>
            <person name="Lipzen A."/>
            <person name="Daum C."/>
            <person name="Barry K."/>
            <person name="Grigoriev I.V."/>
            <person name="Favel A."/>
            <person name="Rosso M.N."/>
            <person name="Martin F."/>
        </authorList>
    </citation>
    <scope>NUCLEOTIDE SEQUENCE [LARGE SCALE GENOMIC DNA]</scope>
    <source>
        <strain evidence="2 3">CIRM-BRFM 2984</strain>
    </source>
</reference>
<dbReference type="Proteomes" id="UP001362999">
    <property type="component" value="Unassembled WGS sequence"/>
</dbReference>
<sequence>MFTSLHEPYFLSLSTSILFSLFVPRLAIPHRFAFPMSGTTSEFEPASLIAPIPIIIFDVVAVVASLSLALILAPALLSPTVKRSKTWFTMITAMMIFPTLYLLNVRSQFDTGNAPPIGPCIVQAGFIYAGIALLCSLPTRASPLTLFQDLQRNVMTSPSRMNSSIASGAP</sequence>
<name>A0AAW0CAK5_9AGAR</name>
<evidence type="ECO:0000256" key="1">
    <source>
        <dbReference type="SAM" id="Phobius"/>
    </source>
</evidence>
<dbReference type="AlphaFoldDB" id="A0AAW0CAK5"/>
<protein>
    <recommendedName>
        <fullName evidence="4">NADH dehydrogenase subunit 6</fullName>
    </recommendedName>
</protein>
<keyword evidence="3" id="KW-1185">Reference proteome</keyword>